<reference evidence="6 7" key="1">
    <citation type="journal article" date="2010" name="Stand. Genomic Sci.">
        <title>Complete genome sequence of Geodermatophilus obscurus type strain (G-20).</title>
        <authorList>
            <person name="Ivanova N."/>
            <person name="Sikorski J."/>
            <person name="Jando M."/>
            <person name="Munk C."/>
            <person name="Lapidus A."/>
            <person name="Glavina Del Rio T."/>
            <person name="Copeland A."/>
            <person name="Tice H."/>
            <person name="Cheng J.-F."/>
            <person name="Lucas S."/>
            <person name="Chen F."/>
            <person name="Nolan M."/>
            <person name="Bruce D."/>
            <person name="Goodwin L."/>
            <person name="Pitluck S."/>
            <person name="Mavromatis K."/>
            <person name="Mikhailova N."/>
            <person name="Pati A."/>
            <person name="Chen A."/>
            <person name="Palaniappan K."/>
            <person name="Land M."/>
            <person name="Hauser L."/>
            <person name="Chang Y.-J."/>
            <person name="Jeffries C.D."/>
            <person name="Meincke L."/>
            <person name="Brettin T."/>
            <person name="Detter J.C."/>
            <person name="Detter J.C."/>
            <person name="Rohde M."/>
            <person name="Goeker M."/>
            <person name="Bristow J."/>
            <person name="Eisen J.A."/>
            <person name="Markowitz V."/>
            <person name="Hugenholtz P."/>
            <person name="Kyrpides N.C."/>
            <person name="Klenk H.-P."/>
        </authorList>
    </citation>
    <scope>NUCLEOTIDE SEQUENCE [LARGE SCALE GENOMIC DNA]</scope>
    <source>
        <strain evidence="7">ATCC 25078 / DSM 43160 / JCM 3152 / KCC A-0152 / KCTC 9177 / NBRC 13315 / NRRL B-3577 / G-20</strain>
    </source>
</reference>
<dbReference type="PANTHER" id="PTHR33823">
    <property type="entry name" value="RNA POLYMERASE-BINDING TRANSCRIPTION FACTOR DKSA-RELATED"/>
    <property type="match status" value="1"/>
</dbReference>
<dbReference type="OrthoDB" id="1121111at2"/>
<sequence>MTTLSPAPTTASPDWAPFRVLLETQRADCVRQRELALAETATSMPDLVTVNRAASLLRTIEEIEAALERIAAGTYGTCVRCGSAVPAERLEFRPFAAACVSCQETR</sequence>
<keyword evidence="3" id="KW-0862">Zinc</keyword>
<evidence type="ECO:0000313" key="6">
    <source>
        <dbReference type="EMBL" id="ADB75488.1"/>
    </source>
</evidence>
<dbReference type="Proteomes" id="UP000001382">
    <property type="component" value="Chromosome"/>
</dbReference>
<evidence type="ECO:0000259" key="5">
    <source>
        <dbReference type="Pfam" id="PF01258"/>
    </source>
</evidence>
<dbReference type="STRING" id="526225.Gobs_2860"/>
<evidence type="ECO:0000256" key="2">
    <source>
        <dbReference type="ARBA" id="ARBA00022771"/>
    </source>
</evidence>
<keyword evidence="2" id="KW-0863">Zinc-finger</keyword>
<reference evidence="7" key="2">
    <citation type="submission" date="2010-01" db="EMBL/GenBank/DDBJ databases">
        <title>The complete genome of Geodermatophilus obscurus DSM 43160.</title>
        <authorList>
            <consortium name="US DOE Joint Genome Institute (JGI-PGF)"/>
            <person name="Lucas S."/>
            <person name="Copeland A."/>
            <person name="Lapidus A."/>
            <person name="Glavina del Rio T."/>
            <person name="Dalin E."/>
            <person name="Tice H."/>
            <person name="Bruce D."/>
            <person name="Goodwin L."/>
            <person name="Pitluck S."/>
            <person name="Kyrpides N."/>
            <person name="Mavromatis K."/>
            <person name="Ivanova N."/>
            <person name="Munk A.C."/>
            <person name="Brettin T."/>
            <person name="Detter J.C."/>
            <person name="Han C."/>
            <person name="Larimer F."/>
            <person name="Land M."/>
            <person name="Hauser L."/>
            <person name="Markowitz V."/>
            <person name="Cheng J.-F."/>
            <person name="Hugenholtz P."/>
            <person name="Woyke T."/>
            <person name="Wu D."/>
            <person name="Jando M."/>
            <person name="Schneider S."/>
            <person name="Klenk H.-P."/>
            <person name="Eisen J.A."/>
        </authorList>
    </citation>
    <scope>NUCLEOTIDE SEQUENCE [LARGE SCALE GENOMIC DNA]</scope>
    <source>
        <strain evidence="7">ATCC 25078 / DSM 43160 / JCM 3152 / KCC A-0152 / KCTC 9177 / NBRC 13315 / NRRL B-3577 / G-20</strain>
    </source>
</reference>
<dbReference type="Gene3D" id="1.20.120.910">
    <property type="entry name" value="DksA, coiled-coil domain"/>
    <property type="match status" value="1"/>
</dbReference>
<dbReference type="EMBL" id="CP001867">
    <property type="protein sequence ID" value="ADB75488.1"/>
    <property type="molecule type" value="Genomic_DNA"/>
</dbReference>
<name>D2S7M9_GEOOG</name>
<dbReference type="InterPro" id="IPR000962">
    <property type="entry name" value="Znf_DskA_TraR"/>
</dbReference>
<keyword evidence="1" id="KW-0479">Metal-binding</keyword>
<evidence type="ECO:0000256" key="3">
    <source>
        <dbReference type="ARBA" id="ARBA00022833"/>
    </source>
</evidence>
<dbReference type="PANTHER" id="PTHR33823:SF4">
    <property type="entry name" value="GENERAL STRESS PROTEIN 16O"/>
    <property type="match status" value="1"/>
</dbReference>
<dbReference type="AlphaFoldDB" id="D2S7M9"/>
<dbReference type="eggNOG" id="COG1734">
    <property type="taxonomic scope" value="Bacteria"/>
</dbReference>
<feature type="zinc finger region" description="dksA C4-type" evidence="4">
    <location>
        <begin position="78"/>
        <end position="102"/>
    </location>
</feature>
<dbReference type="HOGENOM" id="CLU_043144_3_4_11"/>
<evidence type="ECO:0000256" key="4">
    <source>
        <dbReference type="PROSITE-ProRule" id="PRU00510"/>
    </source>
</evidence>
<accession>D2S7M9</accession>
<dbReference type="Pfam" id="PF01258">
    <property type="entry name" value="zf-dskA_traR"/>
    <property type="match status" value="1"/>
</dbReference>
<evidence type="ECO:0000256" key="1">
    <source>
        <dbReference type="ARBA" id="ARBA00022723"/>
    </source>
</evidence>
<dbReference type="KEGG" id="gob:Gobs_2860"/>
<dbReference type="RefSeq" id="WP_012948921.1">
    <property type="nucleotide sequence ID" value="NC_013757.1"/>
</dbReference>
<keyword evidence="7" id="KW-1185">Reference proteome</keyword>
<feature type="domain" description="Zinc finger DksA/TraR C4-type" evidence="5">
    <location>
        <begin position="73"/>
        <end position="105"/>
    </location>
</feature>
<gene>
    <name evidence="6" type="ordered locus">Gobs_2860</name>
</gene>
<proteinExistence type="predicted"/>
<evidence type="ECO:0000313" key="7">
    <source>
        <dbReference type="Proteomes" id="UP000001382"/>
    </source>
</evidence>
<dbReference type="GO" id="GO:0008270">
    <property type="term" value="F:zinc ion binding"/>
    <property type="evidence" value="ECO:0007669"/>
    <property type="project" value="UniProtKB-KW"/>
</dbReference>
<dbReference type="SUPFAM" id="SSF57716">
    <property type="entry name" value="Glucocorticoid receptor-like (DNA-binding domain)"/>
    <property type="match status" value="1"/>
</dbReference>
<protein>
    <submittedName>
        <fullName evidence="6">Transcriptional regulator, TraR/DksA family</fullName>
    </submittedName>
</protein>
<dbReference type="PROSITE" id="PS51128">
    <property type="entry name" value="ZF_DKSA_2"/>
    <property type="match status" value="1"/>
</dbReference>
<organism evidence="6 7">
    <name type="scientific">Geodermatophilus obscurus (strain ATCC 25078 / DSM 43160 / JCM 3152 / CCUG 61914 / KCC A-0152 / KCTC 9177 / NBRC 13315 / NRRL B-3577 / G-20)</name>
    <dbReference type="NCBI Taxonomy" id="526225"/>
    <lineage>
        <taxon>Bacteria</taxon>
        <taxon>Bacillati</taxon>
        <taxon>Actinomycetota</taxon>
        <taxon>Actinomycetes</taxon>
        <taxon>Geodermatophilales</taxon>
        <taxon>Geodermatophilaceae</taxon>
        <taxon>Geodermatophilus</taxon>
    </lineage>
</organism>